<comment type="caution">
    <text evidence="4">The sequence shown here is derived from an EMBL/GenBank/DDBJ whole genome shotgun (WGS) entry which is preliminary data.</text>
</comment>
<evidence type="ECO:0000313" key="4">
    <source>
        <dbReference type="EMBL" id="MFC7405229.1"/>
    </source>
</evidence>
<dbReference type="Gene3D" id="3.40.630.30">
    <property type="match status" value="1"/>
</dbReference>
<keyword evidence="2 4" id="KW-0012">Acyltransferase</keyword>
<evidence type="ECO:0000259" key="3">
    <source>
        <dbReference type="PROSITE" id="PS51186"/>
    </source>
</evidence>
<dbReference type="InterPro" id="IPR050832">
    <property type="entry name" value="Bact_Acetyltransf"/>
</dbReference>
<evidence type="ECO:0000256" key="1">
    <source>
        <dbReference type="ARBA" id="ARBA00022679"/>
    </source>
</evidence>
<evidence type="ECO:0000256" key="2">
    <source>
        <dbReference type="ARBA" id="ARBA00023315"/>
    </source>
</evidence>
<dbReference type="EC" id="2.3.-.-" evidence="4"/>
<dbReference type="SUPFAM" id="SSF55729">
    <property type="entry name" value="Acyl-CoA N-acyltransferases (Nat)"/>
    <property type="match status" value="1"/>
</dbReference>
<gene>
    <name evidence="4" type="ORF">ACFQQL_08935</name>
</gene>
<keyword evidence="5" id="KW-1185">Reference proteome</keyword>
<feature type="domain" description="N-acetyltransferase" evidence="3">
    <location>
        <begin position="2"/>
        <end position="144"/>
    </location>
</feature>
<dbReference type="Pfam" id="PF00583">
    <property type="entry name" value="Acetyltransf_1"/>
    <property type="match status" value="1"/>
</dbReference>
<proteinExistence type="predicted"/>
<dbReference type="Proteomes" id="UP001596455">
    <property type="component" value="Unassembled WGS sequence"/>
</dbReference>
<name>A0ABW2Q705_9MICO</name>
<dbReference type="PROSITE" id="PS51186">
    <property type="entry name" value="GNAT"/>
    <property type="match status" value="1"/>
</dbReference>
<dbReference type="GO" id="GO:0016746">
    <property type="term" value="F:acyltransferase activity"/>
    <property type="evidence" value="ECO:0007669"/>
    <property type="project" value="UniProtKB-KW"/>
</dbReference>
<accession>A0ABW2Q705</accession>
<dbReference type="EMBL" id="JBHTCQ010000001">
    <property type="protein sequence ID" value="MFC7405229.1"/>
    <property type="molecule type" value="Genomic_DNA"/>
</dbReference>
<sequence length="144" mass="15842">MIQIRPIRATDARQVTGLLAQLGYPTEFDEVTSRLSGILGSPWQHVLVAVAADGSRLDGYVSVERRLSLSGGERVEITDLVVDSQVRRSGLGRALVAAAERWALQEGLHTVLVRSNVARGESHPFYAGIGYQRTKTSHTYRKEI</sequence>
<protein>
    <submittedName>
        <fullName evidence="4">GNAT family N-acetyltransferase</fullName>
        <ecNumber evidence="4">2.3.-.-</ecNumber>
    </submittedName>
</protein>
<reference evidence="5" key="1">
    <citation type="journal article" date="2019" name="Int. J. Syst. Evol. Microbiol.">
        <title>The Global Catalogue of Microorganisms (GCM) 10K type strain sequencing project: providing services to taxonomists for standard genome sequencing and annotation.</title>
        <authorList>
            <consortium name="The Broad Institute Genomics Platform"/>
            <consortium name="The Broad Institute Genome Sequencing Center for Infectious Disease"/>
            <person name="Wu L."/>
            <person name="Ma J."/>
        </authorList>
    </citation>
    <scope>NUCLEOTIDE SEQUENCE [LARGE SCALE GENOMIC DNA]</scope>
    <source>
        <strain evidence="5">JCM 1490</strain>
    </source>
</reference>
<dbReference type="PANTHER" id="PTHR43877">
    <property type="entry name" value="AMINOALKYLPHOSPHONATE N-ACETYLTRANSFERASE-RELATED-RELATED"/>
    <property type="match status" value="1"/>
</dbReference>
<dbReference type="InterPro" id="IPR000182">
    <property type="entry name" value="GNAT_dom"/>
</dbReference>
<keyword evidence="1 4" id="KW-0808">Transferase</keyword>
<dbReference type="RefSeq" id="WP_382393370.1">
    <property type="nucleotide sequence ID" value="NZ_JBHTCQ010000001.1"/>
</dbReference>
<dbReference type="CDD" id="cd04301">
    <property type="entry name" value="NAT_SF"/>
    <property type="match status" value="1"/>
</dbReference>
<dbReference type="InterPro" id="IPR016181">
    <property type="entry name" value="Acyl_CoA_acyltransferase"/>
</dbReference>
<evidence type="ECO:0000313" key="5">
    <source>
        <dbReference type="Proteomes" id="UP001596455"/>
    </source>
</evidence>
<organism evidence="4 5">
    <name type="scientific">Georgenia alba</name>
    <dbReference type="NCBI Taxonomy" id="2233858"/>
    <lineage>
        <taxon>Bacteria</taxon>
        <taxon>Bacillati</taxon>
        <taxon>Actinomycetota</taxon>
        <taxon>Actinomycetes</taxon>
        <taxon>Micrococcales</taxon>
        <taxon>Bogoriellaceae</taxon>
        <taxon>Georgenia</taxon>
    </lineage>
</organism>